<evidence type="ECO:0000313" key="2">
    <source>
        <dbReference type="Proteomes" id="UP000181980"/>
    </source>
</evidence>
<dbReference type="RefSeq" id="WP_141711667.1">
    <property type="nucleotide sequence ID" value="NZ_FNUC01000004.1"/>
</dbReference>
<gene>
    <name evidence="1" type="ORF">SAMN04488561_5711</name>
</gene>
<dbReference type="SUPFAM" id="SSF53795">
    <property type="entry name" value="PEP carboxykinase-like"/>
    <property type="match status" value="1"/>
</dbReference>
<dbReference type="EMBL" id="FNUC01000004">
    <property type="protein sequence ID" value="SEF17122.1"/>
    <property type="molecule type" value="Genomic_DNA"/>
</dbReference>
<protein>
    <recommendedName>
        <fullName evidence="3">HPr Serine kinase C-terminal domain-containing protein</fullName>
    </recommendedName>
</protein>
<dbReference type="InterPro" id="IPR027417">
    <property type="entry name" value="P-loop_NTPase"/>
</dbReference>
<dbReference type="STRING" id="561176.SAMN04488561_5711"/>
<evidence type="ECO:0008006" key="3">
    <source>
        <dbReference type="Google" id="ProtNLM"/>
    </source>
</evidence>
<evidence type="ECO:0000313" key="1">
    <source>
        <dbReference type="EMBL" id="SEF17122.1"/>
    </source>
</evidence>
<organism evidence="1 2">
    <name type="scientific">Jiangella alba</name>
    <dbReference type="NCBI Taxonomy" id="561176"/>
    <lineage>
        <taxon>Bacteria</taxon>
        <taxon>Bacillati</taxon>
        <taxon>Actinomycetota</taxon>
        <taxon>Actinomycetes</taxon>
        <taxon>Jiangellales</taxon>
        <taxon>Jiangellaceae</taxon>
        <taxon>Jiangella</taxon>
    </lineage>
</organism>
<keyword evidence="2" id="KW-1185">Reference proteome</keyword>
<accession>A0A1H5PTC7</accession>
<dbReference type="Gene3D" id="3.40.50.300">
    <property type="entry name" value="P-loop containing nucleotide triphosphate hydrolases"/>
    <property type="match status" value="1"/>
</dbReference>
<reference evidence="2" key="1">
    <citation type="submission" date="2016-10" db="EMBL/GenBank/DDBJ databases">
        <authorList>
            <person name="Varghese N."/>
            <person name="Submissions S."/>
        </authorList>
    </citation>
    <scope>NUCLEOTIDE SEQUENCE [LARGE SCALE GENOMIC DNA]</scope>
    <source>
        <strain evidence="2">DSM 45237</strain>
    </source>
</reference>
<proteinExistence type="predicted"/>
<dbReference type="Proteomes" id="UP000181980">
    <property type="component" value="Unassembled WGS sequence"/>
</dbReference>
<sequence length="318" mass="33973">MRTERQLLYGLRVASEVPLHQERAVAAEGEPDVDIRWGDPVPLTTHAPAGRVLAHLETDQPYYTFTQVADGGWLLRFYRTCDFVVAPDGRSVRVHVVEGADPGIAGILTAGALLSFLVTIRGDVVLHASAVQIGGGAVAFVGRSGMGKSTMATLMCAAGGELITDDVLRLDDDGDGRPVCRLGATELRLRKSAAELVEQFAVAPSSRLTSDARDALSVAASRADRVPLAGIVFPLPDRERTSIELTRMGAMDALITLLRFPRLLGWTDPEILDRQFQQAGELVERVPVFVAHVPWGPPFSPAVAPAIADAVGLGTRVG</sequence>
<dbReference type="OrthoDB" id="9791280at2"/>
<name>A0A1H5PTC7_9ACTN</name>
<dbReference type="AlphaFoldDB" id="A0A1H5PTC7"/>